<gene>
    <name evidence="1" type="ORF">MNBD_PLANCTO02-247</name>
</gene>
<accession>A0A3B1DWB0</accession>
<dbReference type="EMBL" id="UOGL01000441">
    <property type="protein sequence ID" value="VAX40448.1"/>
    <property type="molecule type" value="Genomic_DNA"/>
</dbReference>
<protein>
    <submittedName>
        <fullName evidence="1">Uncharacterized protein</fullName>
    </submittedName>
</protein>
<dbReference type="AlphaFoldDB" id="A0A3B1DWB0"/>
<reference evidence="1" key="1">
    <citation type="submission" date="2018-06" db="EMBL/GenBank/DDBJ databases">
        <authorList>
            <person name="Zhirakovskaya E."/>
        </authorList>
    </citation>
    <scope>NUCLEOTIDE SEQUENCE</scope>
</reference>
<organism evidence="1">
    <name type="scientific">hydrothermal vent metagenome</name>
    <dbReference type="NCBI Taxonomy" id="652676"/>
    <lineage>
        <taxon>unclassified sequences</taxon>
        <taxon>metagenomes</taxon>
        <taxon>ecological metagenomes</taxon>
    </lineage>
</organism>
<sequence>MFRLLIPTLALLSVLGHSMFGCCWHHAHLSEKKVSSKSESYQPKTSAHSHHHAPFHRHAMASSISSEEEDRNQNACYDECCNYTLFLEQGLNKVCDTSIEKDFSPHTIYLVIDVDSLPLVCRKVRRFSNASAIVSCALPSQVSQI</sequence>
<proteinExistence type="predicted"/>
<dbReference type="PROSITE" id="PS51257">
    <property type="entry name" value="PROKAR_LIPOPROTEIN"/>
    <property type="match status" value="1"/>
</dbReference>
<evidence type="ECO:0000313" key="1">
    <source>
        <dbReference type="EMBL" id="VAX40448.1"/>
    </source>
</evidence>
<name>A0A3B1DWB0_9ZZZZ</name>